<organism evidence="2 3">
    <name type="scientific">Trichonephila clavata</name>
    <name type="common">Joro spider</name>
    <name type="synonym">Nephila clavata</name>
    <dbReference type="NCBI Taxonomy" id="2740835"/>
    <lineage>
        <taxon>Eukaryota</taxon>
        <taxon>Metazoa</taxon>
        <taxon>Ecdysozoa</taxon>
        <taxon>Arthropoda</taxon>
        <taxon>Chelicerata</taxon>
        <taxon>Arachnida</taxon>
        <taxon>Araneae</taxon>
        <taxon>Araneomorphae</taxon>
        <taxon>Entelegynae</taxon>
        <taxon>Araneoidea</taxon>
        <taxon>Nephilidae</taxon>
        <taxon>Trichonephila</taxon>
    </lineage>
</organism>
<gene>
    <name evidence="2" type="ORF">TNCT_689981</name>
</gene>
<evidence type="ECO:0000256" key="1">
    <source>
        <dbReference type="SAM" id="MobiDB-lite"/>
    </source>
</evidence>
<name>A0A8X6FFK0_TRICU</name>
<reference evidence="2" key="1">
    <citation type="submission" date="2020-07" db="EMBL/GenBank/DDBJ databases">
        <title>Multicomponent nature underlies the extraordinary mechanical properties of spider dragline silk.</title>
        <authorList>
            <person name="Kono N."/>
            <person name="Nakamura H."/>
            <person name="Mori M."/>
            <person name="Yoshida Y."/>
            <person name="Ohtoshi R."/>
            <person name="Malay A.D."/>
            <person name="Moran D.A.P."/>
            <person name="Tomita M."/>
            <person name="Numata K."/>
            <person name="Arakawa K."/>
        </authorList>
    </citation>
    <scope>NUCLEOTIDE SEQUENCE</scope>
</reference>
<sequence>MTECLYSEPDRSKRRSANESEAFEERRRMHQAVELCASVAASLTAHGSNAYHNIFVSSFVYEGGTCNAYKIDIRQNHFILNRWSLSGHYPSRMNTLDFCAVQITMNCPR</sequence>
<accession>A0A8X6FFK0</accession>
<dbReference type="EMBL" id="BMAO01011983">
    <property type="protein sequence ID" value="GFQ78176.1"/>
    <property type="molecule type" value="Genomic_DNA"/>
</dbReference>
<keyword evidence="3" id="KW-1185">Reference proteome</keyword>
<dbReference type="Proteomes" id="UP000887116">
    <property type="component" value="Unassembled WGS sequence"/>
</dbReference>
<dbReference type="AlphaFoldDB" id="A0A8X6FFK0"/>
<comment type="caution">
    <text evidence="2">The sequence shown here is derived from an EMBL/GenBank/DDBJ whole genome shotgun (WGS) entry which is preliminary data.</text>
</comment>
<protein>
    <submittedName>
        <fullName evidence="2">Uncharacterized protein</fullName>
    </submittedName>
</protein>
<evidence type="ECO:0000313" key="2">
    <source>
        <dbReference type="EMBL" id="GFQ78176.1"/>
    </source>
</evidence>
<evidence type="ECO:0000313" key="3">
    <source>
        <dbReference type="Proteomes" id="UP000887116"/>
    </source>
</evidence>
<proteinExistence type="predicted"/>
<feature type="region of interest" description="Disordered" evidence="1">
    <location>
        <begin position="1"/>
        <end position="25"/>
    </location>
</feature>